<dbReference type="Gene3D" id="3.40.50.720">
    <property type="entry name" value="NAD(P)-binding Rossmann-like Domain"/>
    <property type="match status" value="1"/>
</dbReference>
<evidence type="ECO:0000256" key="3">
    <source>
        <dbReference type="ARBA" id="ARBA00023002"/>
    </source>
</evidence>
<dbReference type="PANTHER" id="PTHR43490">
    <property type="entry name" value="(+)-NEOMENTHOL DEHYDROGENASE"/>
    <property type="match status" value="1"/>
</dbReference>
<dbReference type="EMBL" id="HBIU01051661">
    <property type="protein sequence ID" value="CAE0644882.1"/>
    <property type="molecule type" value="Transcribed_RNA"/>
</dbReference>
<keyword evidence="2" id="KW-0521">NADP</keyword>
<accession>A0A6S9L3J8</accession>
<gene>
    <name evidence="5" type="ORF">HAKA00212_LOCUS22871</name>
</gene>
<dbReference type="PRINTS" id="PR00081">
    <property type="entry name" value="GDHRDH"/>
</dbReference>
<dbReference type="PANTHER" id="PTHR43490:SF99">
    <property type="entry name" value="SHORT-CHAIN DEHYDROGENASE_REDUCTASE"/>
    <property type="match status" value="1"/>
</dbReference>
<dbReference type="InterPro" id="IPR036291">
    <property type="entry name" value="NAD(P)-bd_dom_sf"/>
</dbReference>
<organism evidence="5">
    <name type="scientific">Heterosigma akashiwo</name>
    <name type="common">Chromophytic alga</name>
    <name type="synonym">Heterosigma carterae</name>
    <dbReference type="NCBI Taxonomy" id="2829"/>
    <lineage>
        <taxon>Eukaryota</taxon>
        <taxon>Sar</taxon>
        <taxon>Stramenopiles</taxon>
        <taxon>Ochrophyta</taxon>
        <taxon>Raphidophyceae</taxon>
        <taxon>Chattonellales</taxon>
        <taxon>Chattonellaceae</taxon>
        <taxon>Heterosigma</taxon>
    </lineage>
</organism>
<feature type="region of interest" description="Disordered" evidence="4">
    <location>
        <begin position="261"/>
        <end position="287"/>
    </location>
</feature>
<proteinExistence type="inferred from homology"/>
<evidence type="ECO:0000256" key="1">
    <source>
        <dbReference type="ARBA" id="ARBA00006484"/>
    </source>
</evidence>
<evidence type="ECO:0000313" key="5">
    <source>
        <dbReference type="EMBL" id="CAE0644882.1"/>
    </source>
</evidence>
<dbReference type="SUPFAM" id="SSF51735">
    <property type="entry name" value="NAD(P)-binding Rossmann-fold domains"/>
    <property type="match status" value="1"/>
</dbReference>
<dbReference type="AlphaFoldDB" id="A0A6S9L3J8"/>
<dbReference type="GO" id="GO:0016020">
    <property type="term" value="C:membrane"/>
    <property type="evidence" value="ECO:0007669"/>
    <property type="project" value="TreeGrafter"/>
</dbReference>
<evidence type="ECO:0000256" key="4">
    <source>
        <dbReference type="SAM" id="MobiDB-lite"/>
    </source>
</evidence>
<evidence type="ECO:0000256" key="2">
    <source>
        <dbReference type="ARBA" id="ARBA00022857"/>
    </source>
</evidence>
<name>A0A6S9L3J8_HETAK</name>
<protein>
    <submittedName>
        <fullName evidence="5">Uncharacterized protein</fullName>
    </submittedName>
</protein>
<reference evidence="5" key="1">
    <citation type="submission" date="2021-01" db="EMBL/GenBank/DDBJ databases">
        <authorList>
            <person name="Corre E."/>
            <person name="Pelletier E."/>
            <person name="Niang G."/>
            <person name="Scheremetjew M."/>
            <person name="Finn R."/>
            <person name="Kale V."/>
            <person name="Holt S."/>
            <person name="Cochrane G."/>
            <person name="Meng A."/>
            <person name="Brown T."/>
            <person name="Cohen L."/>
        </authorList>
    </citation>
    <scope>NUCLEOTIDE SEQUENCE</scope>
    <source>
        <strain evidence="5">CCMP3107</strain>
    </source>
</reference>
<dbReference type="Pfam" id="PF00106">
    <property type="entry name" value="adh_short"/>
    <property type="match status" value="1"/>
</dbReference>
<comment type="similarity">
    <text evidence="1">Belongs to the short-chain dehydrogenases/reductases (SDR) family.</text>
</comment>
<dbReference type="InterPro" id="IPR002347">
    <property type="entry name" value="SDR_fam"/>
</dbReference>
<sequence>MEEVSMQHIVVTGGSSGIGLALCKRLATEKGAYVYLGSRNATKGQDAVNSILSSNPTANGKLEMLNIDVCDDASCVSAASSLKAKGVTLYALVNNAGIGLAHDGITTADIMNTNYNGPHRVTEAMVELIAPGGRIVNMSSGVASMFLKTQDAECKALYSNPNLTMEELETRVAADVAAGNLGMGDGYGLSKAALSALTIVQGNKYPNLTITSVSPGFIDTPMTRGFGARLTPEEGCVSALKCLYDEDVVSGYYYGSDGLRSPLTMTRDPGTPEYQGEDDPDATIYNK</sequence>
<dbReference type="GO" id="GO:0016491">
    <property type="term" value="F:oxidoreductase activity"/>
    <property type="evidence" value="ECO:0007669"/>
    <property type="project" value="UniProtKB-KW"/>
</dbReference>
<keyword evidence="3" id="KW-0560">Oxidoreductase</keyword>